<dbReference type="InterPro" id="IPR025857">
    <property type="entry name" value="MacB_PCD"/>
</dbReference>
<comment type="caution">
    <text evidence="3">The sequence shown here is derived from an EMBL/GenBank/DDBJ whole genome shotgun (WGS) entry which is preliminary data.</text>
</comment>
<accession>A0A0G0Z206</accession>
<evidence type="ECO:0000259" key="2">
    <source>
        <dbReference type="Pfam" id="PF12704"/>
    </source>
</evidence>
<dbReference type="AlphaFoldDB" id="A0A0G0Z206"/>
<keyword evidence="1" id="KW-0812">Transmembrane</keyword>
<proteinExistence type="predicted"/>
<feature type="domain" description="MacB-like periplasmic core" evidence="2">
    <location>
        <begin position="21"/>
        <end position="135"/>
    </location>
</feature>
<dbReference type="GO" id="GO:0005886">
    <property type="term" value="C:plasma membrane"/>
    <property type="evidence" value="ECO:0007669"/>
    <property type="project" value="TreeGrafter"/>
</dbReference>
<dbReference type="PANTHER" id="PTHR30572:SF4">
    <property type="entry name" value="ABC TRANSPORTER PERMEASE YTRF"/>
    <property type="match status" value="1"/>
</dbReference>
<dbReference type="EMBL" id="LCCZ01000036">
    <property type="protein sequence ID" value="KKS42797.1"/>
    <property type="molecule type" value="Genomic_DNA"/>
</dbReference>
<dbReference type="GO" id="GO:0022857">
    <property type="term" value="F:transmembrane transporter activity"/>
    <property type="evidence" value="ECO:0007669"/>
    <property type="project" value="TreeGrafter"/>
</dbReference>
<dbReference type="PANTHER" id="PTHR30572">
    <property type="entry name" value="MEMBRANE COMPONENT OF TRANSPORTER-RELATED"/>
    <property type="match status" value="1"/>
</dbReference>
<feature type="transmembrane region" description="Helical" evidence="1">
    <location>
        <begin position="21"/>
        <end position="42"/>
    </location>
</feature>
<keyword evidence="1" id="KW-0472">Membrane</keyword>
<organism evidence="3 4">
    <name type="scientific">candidate division CPR1 bacterium GW2011_GWA2_42_17</name>
    <dbReference type="NCBI Taxonomy" id="1618341"/>
    <lineage>
        <taxon>Bacteria</taxon>
        <taxon>candidate division CPR1</taxon>
    </lineage>
</organism>
<keyword evidence="1" id="KW-1133">Transmembrane helix</keyword>
<protein>
    <submittedName>
        <fullName evidence="3">ABC transporter, permease protein</fullName>
    </submittedName>
</protein>
<dbReference type="InterPro" id="IPR050250">
    <property type="entry name" value="Macrolide_Exporter_MacB"/>
</dbReference>
<dbReference type="Pfam" id="PF12704">
    <property type="entry name" value="MacB_PCD"/>
    <property type="match status" value="1"/>
</dbReference>
<evidence type="ECO:0000313" key="4">
    <source>
        <dbReference type="Proteomes" id="UP000034875"/>
    </source>
</evidence>
<feature type="non-terminal residue" evidence="3">
    <location>
        <position position="135"/>
    </location>
</feature>
<dbReference type="Proteomes" id="UP000034875">
    <property type="component" value="Unassembled WGS sequence"/>
</dbReference>
<evidence type="ECO:0000256" key="1">
    <source>
        <dbReference type="SAM" id="Phobius"/>
    </source>
</evidence>
<evidence type="ECO:0000313" key="3">
    <source>
        <dbReference type="EMBL" id="KKS42797.1"/>
    </source>
</evidence>
<gene>
    <name evidence="3" type="ORF">UV05_C0036G0001</name>
</gene>
<name>A0A0G0Z206_9BACT</name>
<reference evidence="3 4" key="1">
    <citation type="journal article" date="2015" name="Nature">
        <title>rRNA introns, odd ribosomes, and small enigmatic genomes across a large radiation of phyla.</title>
        <authorList>
            <person name="Brown C.T."/>
            <person name="Hug L.A."/>
            <person name="Thomas B.C."/>
            <person name="Sharon I."/>
            <person name="Castelle C.J."/>
            <person name="Singh A."/>
            <person name="Wilkins M.J."/>
            <person name="Williams K.H."/>
            <person name="Banfield J.F."/>
        </authorList>
    </citation>
    <scope>NUCLEOTIDE SEQUENCE [LARGE SCALE GENOMIC DNA]</scope>
</reference>
<sequence>MKIADVFQETYFSLSANKARSGLTILGIVIGIGSVIAMVSIGQGAQGSIQSSIQSIGSNLIMVMPGAQRGTGIQVSGARGSARTLTQADADAIAEEITDAKAVAPELSGRYQVTSRGKNTNTSIVGATAAYPAVR</sequence>